<sequence>MTQTSLTAGALCAALALWLTAPAMAHDGTTAPKDGLRVSVTDLPPLRADGHAPIGVMGEHRHKTGEVMLSYRFMHMDMEGYRSGTNRLSPEQVAMTPNTFFGLPGQPPNIRVAPTSMTMDMHMFGAMYAPNDRLTLMAMLPYITKQMNHITFAGPAGTTRLGTFKSQSEGWGDLKVSALYGLGTWGNHKLHLNFGASLPTGSTTEQATVLTPTGAFATMRMPYGMQLGSGTFDLLPGITYSARSGNTGWGAQLTGVIRTGKNNGYHLGNEMAMTTWASYQPKPWISLSGRIEAKSVGDISGRDSRMVGPSPTLNPDNYGGETVTLYAGVNLVAQKGALRGHRLALEVGAPVYQDLNGLQLETDWTTTLGWQYAF</sequence>
<evidence type="ECO:0000313" key="2">
    <source>
        <dbReference type="EMBL" id="ARE83825.1"/>
    </source>
</evidence>
<gene>
    <name evidence="2" type="ORF">ROSMUCSMR3_02356</name>
</gene>
<keyword evidence="3" id="KW-1185">Reference proteome</keyword>
<proteinExistence type="predicted"/>
<dbReference type="RefSeq" id="WP_081507412.1">
    <property type="nucleotide sequence ID" value="NZ_CP020474.1"/>
</dbReference>
<dbReference type="KEGG" id="rmm:ROSMUCSMR3_02356"/>
<accession>A0A1V0RQA7</accession>
<dbReference type="OrthoDB" id="5450709at2"/>
<evidence type="ECO:0000256" key="1">
    <source>
        <dbReference type="SAM" id="SignalP"/>
    </source>
</evidence>
<dbReference type="AlphaFoldDB" id="A0A1V0RQA7"/>
<dbReference type="EMBL" id="CP020474">
    <property type="protein sequence ID" value="ARE83825.1"/>
    <property type="molecule type" value="Genomic_DNA"/>
</dbReference>
<keyword evidence="1" id="KW-0732">Signal</keyword>
<feature type="signal peptide" evidence="1">
    <location>
        <begin position="1"/>
        <end position="25"/>
    </location>
</feature>
<reference evidence="2 3" key="1">
    <citation type="submission" date="2017-03" db="EMBL/GenBank/DDBJ databases">
        <title>Genome Sequence of Roseovarius mucosus strain SMR3 Isolated from a culture of the Diatom Skeletonema marinoi.</title>
        <authorList>
            <person name="Topel M."/>
            <person name="Pinder M."/>
            <person name="Johansson O.N."/>
            <person name="Kourtchenko O."/>
            <person name="Godhe A."/>
            <person name="Clarke A.K."/>
        </authorList>
    </citation>
    <scope>NUCLEOTIDE SEQUENCE [LARGE SCALE GENOMIC DNA]</scope>
    <source>
        <strain evidence="2 3">SMR3</strain>
    </source>
</reference>
<evidence type="ECO:0000313" key="3">
    <source>
        <dbReference type="Proteomes" id="UP000192273"/>
    </source>
</evidence>
<organism evidence="2 3">
    <name type="scientific">Roseovarius mucosus</name>
    <dbReference type="NCBI Taxonomy" id="215743"/>
    <lineage>
        <taxon>Bacteria</taxon>
        <taxon>Pseudomonadati</taxon>
        <taxon>Pseudomonadota</taxon>
        <taxon>Alphaproteobacteria</taxon>
        <taxon>Rhodobacterales</taxon>
        <taxon>Roseobacteraceae</taxon>
        <taxon>Roseovarius</taxon>
    </lineage>
</organism>
<evidence type="ECO:0008006" key="4">
    <source>
        <dbReference type="Google" id="ProtNLM"/>
    </source>
</evidence>
<name>A0A1V0RQA7_9RHOB</name>
<protein>
    <recommendedName>
        <fullName evidence="4">Alpha-amylase</fullName>
    </recommendedName>
</protein>
<dbReference type="Proteomes" id="UP000192273">
    <property type="component" value="Chromosome"/>
</dbReference>
<feature type="chain" id="PRO_5013319042" description="Alpha-amylase" evidence="1">
    <location>
        <begin position="26"/>
        <end position="374"/>
    </location>
</feature>